<keyword evidence="4" id="KW-0201">Cytochrome c-type biogenesis</keyword>
<evidence type="ECO:0000256" key="5">
    <source>
        <dbReference type="ARBA" id="ARBA00022989"/>
    </source>
</evidence>
<dbReference type="Pfam" id="PF11412">
    <property type="entry name" value="DsbD_N"/>
    <property type="match status" value="1"/>
</dbReference>
<proteinExistence type="predicted"/>
<dbReference type="GO" id="GO:0005886">
    <property type="term" value="C:plasma membrane"/>
    <property type="evidence" value="ECO:0007669"/>
    <property type="project" value="UniProtKB-SubCell"/>
</dbReference>
<dbReference type="Proteomes" id="UP000663859">
    <property type="component" value="Unassembled WGS sequence"/>
</dbReference>
<feature type="transmembrane region" description="Helical" evidence="8">
    <location>
        <begin position="429"/>
        <end position="453"/>
    </location>
</feature>
<dbReference type="GO" id="GO:0045454">
    <property type="term" value="P:cell redox homeostasis"/>
    <property type="evidence" value="ECO:0007669"/>
    <property type="project" value="TreeGrafter"/>
</dbReference>
<evidence type="ECO:0000256" key="2">
    <source>
        <dbReference type="ARBA" id="ARBA00022475"/>
    </source>
</evidence>
<evidence type="ECO:0000313" key="10">
    <source>
        <dbReference type="EMBL" id="CAF0699141.1"/>
    </source>
</evidence>
<feature type="transmembrane region" description="Helical" evidence="8">
    <location>
        <begin position="503"/>
        <end position="522"/>
    </location>
</feature>
<keyword evidence="3 8" id="KW-0812">Transmembrane</keyword>
<feature type="transmembrane region" description="Helical" evidence="8">
    <location>
        <begin position="528"/>
        <end position="548"/>
    </location>
</feature>
<comment type="caution">
    <text evidence="10">The sequence shown here is derived from an EMBL/GenBank/DDBJ whole genome shotgun (WGS) entry which is preliminary data.</text>
</comment>
<evidence type="ECO:0000256" key="1">
    <source>
        <dbReference type="ARBA" id="ARBA00004651"/>
    </source>
</evidence>
<protein>
    <submittedName>
        <fullName evidence="10">Cytochrome c-type biogenesis protein DsbD, protein-disulfide reductase</fullName>
        <ecNumber evidence="10">1.8.1.8</ecNumber>
    </submittedName>
</protein>
<feature type="transmembrane region" description="Helical" evidence="8">
    <location>
        <begin position="555"/>
        <end position="576"/>
    </location>
</feature>
<dbReference type="InterPro" id="IPR035671">
    <property type="entry name" value="DsbD_gamma"/>
</dbReference>
<dbReference type="SUPFAM" id="SSF52833">
    <property type="entry name" value="Thioredoxin-like"/>
    <property type="match status" value="1"/>
</dbReference>
<evidence type="ECO:0000256" key="7">
    <source>
        <dbReference type="SAM" id="MobiDB-lite"/>
    </source>
</evidence>
<evidence type="ECO:0000259" key="9">
    <source>
        <dbReference type="PROSITE" id="PS51352"/>
    </source>
</evidence>
<feature type="transmembrane region" description="Helical" evidence="8">
    <location>
        <begin position="387"/>
        <end position="408"/>
    </location>
</feature>
<dbReference type="RefSeq" id="WP_174582115.1">
    <property type="nucleotide sequence ID" value="NZ_CAJNOB010000023.1"/>
</dbReference>
<reference evidence="10" key="1">
    <citation type="submission" date="2021-02" db="EMBL/GenBank/DDBJ databases">
        <authorList>
            <person name="Cremers G."/>
            <person name="Picone N."/>
        </authorList>
    </citation>
    <scope>NUCLEOTIDE SEQUENCE</scope>
    <source>
        <strain evidence="10">PQ17</strain>
    </source>
</reference>
<dbReference type="InterPro" id="IPR036249">
    <property type="entry name" value="Thioredoxin-like_sf"/>
</dbReference>
<dbReference type="AlphaFoldDB" id="A0A8J2BLH7"/>
<keyword evidence="5 8" id="KW-1133">Transmembrane helix</keyword>
<evidence type="ECO:0000256" key="3">
    <source>
        <dbReference type="ARBA" id="ARBA00022692"/>
    </source>
</evidence>
<comment type="subcellular location">
    <subcellularLocation>
        <location evidence="1">Cell membrane</location>
        <topology evidence="1">Multi-pass membrane protein</topology>
    </subcellularLocation>
</comment>
<feature type="transmembrane region" description="Helical" evidence="8">
    <location>
        <begin position="301"/>
        <end position="323"/>
    </location>
</feature>
<dbReference type="Pfam" id="PF02683">
    <property type="entry name" value="DsbD_TM"/>
    <property type="match status" value="1"/>
</dbReference>
<keyword evidence="10" id="KW-0560">Oxidoreductase</keyword>
<dbReference type="GO" id="GO:0047134">
    <property type="term" value="F:protein-disulfide reductase [NAD(P)H] activity"/>
    <property type="evidence" value="ECO:0007669"/>
    <property type="project" value="UniProtKB-EC"/>
</dbReference>
<dbReference type="InterPro" id="IPR003834">
    <property type="entry name" value="Cyt_c_assmbl_TM_dom"/>
</dbReference>
<dbReference type="PROSITE" id="PS51352">
    <property type="entry name" value="THIOREDOXIN_2"/>
    <property type="match status" value="1"/>
</dbReference>
<dbReference type="PANTHER" id="PTHR32234">
    <property type="entry name" value="THIOL:DISULFIDE INTERCHANGE PROTEIN DSBD"/>
    <property type="match status" value="1"/>
</dbReference>
<evidence type="ECO:0000256" key="6">
    <source>
        <dbReference type="ARBA" id="ARBA00023136"/>
    </source>
</evidence>
<feature type="domain" description="Thioredoxin" evidence="9">
    <location>
        <begin position="582"/>
        <end position="714"/>
    </location>
</feature>
<sequence>MNLSKVVAVGIACLGQFFFLQPLYPLASPPARSKHVEARLFSEVDAFKPGEAFTVALRLTMDPGWHTYWMNPGDSGAATTVEWELPPGFQAGPLQWPVPELLLTPPLASYGYEKEVWILAQIQPPAHWTGGPARLGARMRWVECALQCIPGHAEVSLELPASPTQAVLDPGLAVGFAEARARLPSPPPEGWQSRFRMEGGKLILEVHAQERWDLKDSDRIRFFPLSGGIIRNAGSQLWSVHGSTLLIQMEPDSQLLAGALPQNLSGVLAIEREGKRSGWRIEAPRWAPSPSGGKPGAPSRALWVSVLGAFVGGLLLNLMPCVLPVLSLKVLHIVESSRDQPRRALLHGLSFAGGVLLSFWVLAFLLLVLRGLGKQLGWGFQLQSPGFVASMTFLFLAISLNLFGVFEIGAGLGRLEERVESLQGLAQSFVGGVLAALVASPCTAPFMGAAVGIALHQGILVNLLIFTGLGLGMAFPLTFLSAFPRLLHWLPKPGPWMETFKQLLGFPMLGATLWLLWLYGQLRGNEGLFRLLVSLWILSFALWVYGRFGHPGRSYLIRLSARLLLLAAVITSYGYATTGFLTEVSKPAENSPAQGGAGLTAIPFSRARLQELRSKGVPVFVDFRAAWCLTCQVNERIALENPEVQRRFRELGIVWMVADWTNPNEEISQMLAQFGRSGVPFYLLYGPDPSLPPEVLPELLTPGIVLQALDKLAAQWSRSRGSTVAAQGKISPPQDPNALATPEAKAVPGNAP</sequence>
<gene>
    <name evidence="10" type="ORF">MPNT_30138</name>
</gene>
<feature type="transmembrane region" description="Helical" evidence="8">
    <location>
        <begin position="344"/>
        <end position="367"/>
    </location>
</feature>
<dbReference type="EC" id="1.8.1.8" evidence="10"/>
<feature type="transmembrane region" description="Helical" evidence="8">
    <location>
        <begin position="459"/>
        <end position="483"/>
    </location>
</feature>
<name>A0A8J2BLH7_9BACT</name>
<keyword evidence="11" id="KW-1185">Reference proteome</keyword>
<evidence type="ECO:0000256" key="8">
    <source>
        <dbReference type="SAM" id="Phobius"/>
    </source>
</evidence>
<dbReference type="InterPro" id="IPR013766">
    <property type="entry name" value="Thioredoxin_domain"/>
</dbReference>
<dbReference type="InterPro" id="IPR028250">
    <property type="entry name" value="DsbDN"/>
</dbReference>
<dbReference type="GO" id="GO:0017004">
    <property type="term" value="P:cytochrome complex assembly"/>
    <property type="evidence" value="ECO:0007669"/>
    <property type="project" value="UniProtKB-KW"/>
</dbReference>
<evidence type="ECO:0000313" key="11">
    <source>
        <dbReference type="Proteomes" id="UP000663859"/>
    </source>
</evidence>
<accession>A0A8J2BLH7</accession>
<evidence type="ECO:0000256" key="4">
    <source>
        <dbReference type="ARBA" id="ARBA00022748"/>
    </source>
</evidence>
<keyword evidence="6 8" id="KW-0472">Membrane</keyword>
<dbReference type="CDD" id="cd02953">
    <property type="entry name" value="DsbDgamma"/>
    <property type="match status" value="1"/>
</dbReference>
<dbReference type="Pfam" id="PF13899">
    <property type="entry name" value="Thioredoxin_7"/>
    <property type="match status" value="1"/>
</dbReference>
<dbReference type="PANTHER" id="PTHR32234:SF3">
    <property type="entry name" value="SUPPRESSION OF COPPER SENSITIVITY PROTEIN"/>
    <property type="match status" value="1"/>
</dbReference>
<organism evidence="10 11">
    <name type="scientific">Candidatus Methylacidithermus pantelleriae</name>
    <dbReference type="NCBI Taxonomy" id="2744239"/>
    <lineage>
        <taxon>Bacteria</taxon>
        <taxon>Pseudomonadati</taxon>
        <taxon>Verrucomicrobiota</taxon>
        <taxon>Methylacidiphilae</taxon>
        <taxon>Methylacidiphilales</taxon>
        <taxon>Methylacidiphilaceae</taxon>
        <taxon>Candidatus Methylacidithermus</taxon>
    </lineage>
</organism>
<feature type="region of interest" description="Disordered" evidence="7">
    <location>
        <begin position="722"/>
        <end position="752"/>
    </location>
</feature>
<dbReference type="EMBL" id="CAJNOB010000023">
    <property type="protein sequence ID" value="CAF0699141.1"/>
    <property type="molecule type" value="Genomic_DNA"/>
</dbReference>
<keyword evidence="2" id="KW-1003">Cell membrane</keyword>
<dbReference type="Gene3D" id="3.40.30.10">
    <property type="entry name" value="Glutaredoxin"/>
    <property type="match status" value="1"/>
</dbReference>